<dbReference type="InterPro" id="IPR000719">
    <property type="entry name" value="Prot_kinase_dom"/>
</dbReference>
<feature type="compositionally biased region" description="Low complexity" evidence="7">
    <location>
        <begin position="483"/>
        <end position="496"/>
    </location>
</feature>
<evidence type="ECO:0000256" key="5">
    <source>
        <dbReference type="ARBA" id="ARBA00022777"/>
    </source>
</evidence>
<dbReference type="InterPro" id="IPR012291">
    <property type="entry name" value="CBM2_carb-bd_dom_sf"/>
</dbReference>
<dbReference type="PANTHER" id="PTHR43289:SF6">
    <property type="entry name" value="SERINE_THREONINE-PROTEIN KINASE NEKL-3"/>
    <property type="match status" value="1"/>
</dbReference>
<feature type="compositionally biased region" description="Gly residues" evidence="7">
    <location>
        <begin position="407"/>
        <end position="422"/>
    </location>
</feature>
<dbReference type="RefSeq" id="WP_131757711.1">
    <property type="nucleotide sequence ID" value="NZ_CAACUY010000036.1"/>
</dbReference>
<keyword evidence="5" id="KW-0418">Kinase</keyword>
<feature type="transmembrane region" description="Helical" evidence="8">
    <location>
        <begin position="447"/>
        <end position="468"/>
    </location>
</feature>
<dbReference type="Pfam" id="PF00069">
    <property type="entry name" value="Pkinase"/>
    <property type="match status" value="1"/>
</dbReference>
<dbReference type="SUPFAM" id="SSF49384">
    <property type="entry name" value="Carbohydrate-binding domain"/>
    <property type="match status" value="1"/>
</dbReference>
<dbReference type="SMART" id="SM00220">
    <property type="entry name" value="S_TKc"/>
    <property type="match status" value="1"/>
</dbReference>
<evidence type="ECO:0000256" key="2">
    <source>
        <dbReference type="ARBA" id="ARBA00022527"/>
    </source>
</evidence>
<comment type="caution">
    <text evidence="11">The sequence shown here is derived from an EMBL/GenBank/DDBJ whole genome shotgun (WGS) entry which is preliminary data.</text>
</comment>
<dbReference type="Pfam" id="PF00553">
    <property type="entry name" value="CBM_2"/>
    <property type="match status" value="1"/>
</dbReference>
<dbReference type="InterPro" id="IPR008965">
    <property type="entry name" value="CBM2/CBM3_carb-bd_dom_sf"/>
</dbReference>
<dbReference type="InterPro" id="IPR001919">
    <property type="entry name" value="CBD2"/>
</dbReference>
<organism evidence="11 12">
    <name type="scientific">Actinomadura fibrosa</name>
    <dbReference type="NCBI Taxonomy" id="111802"/>
    <lineage>
        <taxon>Bacteria</taxon>
        <taxon>Bacillati</taxon>
        <taxon>Actinomycetota</taxon>
        <taxon>Actinomycetes</taxon>
        <taxon>Streptosporangiales</taxon>
        <taxon>Thermomonosporaceae</taxon>
        <taxon>Actinomadura</taxon>
    </lineage>
</organism>
<dbReference type="InterPro" id="IPR011009">
    <property type="entry name" value="Kinase-like_dom_sf"/>
</dbReference>
<evidence type="ECO:0000256" key="7">
    <source>
        <dbReference type="SAM" id="MobiDB-lite"/>
    </source>
</evidence>
<keyword evidence="8" id="KW-0472">Membrane</keyword>
<proteinExistence type="predicted"/>
<evidence type="ECO:0000313" key="11">
    <source>
        <dbReference type="EMBL" id="MFD0688870.1"/>
    </source>
</evidence>
<evidence type="ECO:0000256" key="6">
    <source>
        <dbReference type="ARBA" id="ARBA00022840"/>
    </source>
</evidence>
<keyword evidence="12" id="KW-1185">Reference proteome</keyword>
<feature type="domain" description="Protein kinase" evidence="9">
    <location>
        <begin position="15"/>
        <end position="265"/>
    </location>
</feature>
<name>A0ABW2XT34_9ACTN</name>
<dbReference type="PROSITE" id="PS50011">
    <property type="entry name" value="PROTEIN_KINASE_DOM"/>
    <property type="match status" value="1"/>
</dbReference>
<keyword evidence="8" id="KW-1133">Transmembrane helix</keyword>
<evidence type="ECO:0000259" key="9">
    <source>
        <dbReference type="PROSITE" id="PS50011"/>
    </source>
</evidence>
<feature type="compositionally biased region" description="Pro residues" evidence="7">
    <location>
        <begin position="318"/>
        <end position="329"/>
    </location>
</feature>
<accession>A0ABW2XT34</accession>
<reference evidence="12" key="1">
    <citation type="journal article" date="2019" name="Int. J. Syst. Evol. Microbiol.">
        <title>The Global Catalogue of Microorganisms (GCM) 10K type strain sequencing project: providing services to taxonomists for standard genome sequencing and annotation.</title>
        <authorList>
            <consortium name="The Broad Institute Genomics Platform"/>
            <consortium name="The Broad Institute Genome Sequencing Center for Infectious Disease"/>
            <person name="Wu L."/>
            <person name="Ma J."/>
        </authorList>
    </citation>
    <scope>NUCLEOTIDE SEQUENCE [LARGE SCALE GENOMIC DNA]</scope>
    <source>
        <strain evidence="12">JCM 9371</strain>
    </source>
</reference>
<dbReference type="PROSITE" id="PS00108">
    <property type="entry name" value="PROTEIN_KINASE_ST"/>
    <property type="match status" value="1"/>
</dbReference>
<feature type="domain" description="CBM2" evidence="10">
    <location>
        <begin position="495"/>
        <end position="605"/>
    </location>
</feature>
<dbReference type="CDD" id="cd14014">
    <property type="entry name" value="STKc_PknB_like"/>
    <property type="match status" value="1"/>
</dbReference>
<dbReference type="PROSITE" id="PS51173">
    <property type="entry name" value="CBM2"/>
    <property type="match status" value="1"/>
</dbReference>
<dbReference type="EMBL" id="JBHTGP010000015">
    <property type="protein sequence ID" value="MFD0688870.1"/>
    <property type="molecule type" value="Genomic_DNA"/>
</dbReference>
<dbReference type="Gene3D" id="1.10.510.10">
    <property type="entry name" value="Transferase(Phosphotransferase) domain 1"/>
    <property type="match status" value="1"/>
</dbReference>
<evidence type="ECO:0000259" key="10">
    <source>
        <dbReference type="PROSITE" id="PS51173"/>
    </source>
</evidence>
<dbReference type="Gene3D" id="2.60.40.290">
    <property type="match status" value="1"/>
</dbReference>
<evidence type="ECO:0000256" key="3">
    <source>
        <dbReference type="ARBA" id="ARBA00022679"/>
    </source>
</evidence>
<feature type="region of interest" description="Disordered" evidence="7">
    <location>
        <begin position="298"/>
        <end position="429"/>
    </location>
</feature>
<evidence type="ECO:0000313" key="12">
    <source>
        <dbReference type="Proteomes" id="UP001597063"/>
    </source>
</evidence>
<dbReference type="InterPro" id="IPR008271">
    <property type="entry name" value="Ser/Thr_kinase_AS"/>
</dbReference>
<evidence type="ECO:0000256" key="8">
    <source>
        <dbReference type="SAM" id="Phobius"/>
    </source>
</evidence>
<dbReference type="SMART" id="SM00637">
    <property type="entry name" value="CBD_II"/>
    <property type="match status" value="1"/>
</dbReference>
<evidence type="ECO:0000256" key="1">
    <source>
        <dbReference type="ARBA" id="ARBA00012513"/>
    </source>
</evidence>
<keyword evidence="3" id="KW-0808">Transferase</keyword>
<keyword evidence="6" id="KW-0067">ATP-binding</keyword>
<sequence length="605" mass="60482">MSEIVGPGDRLGDRYVLEEPAGSGGMATVWRAVDSVLDRSVAVKVPRGDWTEESSRRLLREAQAAAGLAHPSITGVYDYGEHGRVPYVVMELLNGETLAARLARGPLPWREAAGVCARVADALAAAHAAGVVHRDIKPANVVLTPVGVKVLDFGIAFTGPATGAGGPLLGTPAYVAPELLDGAEPSAAADLFSLGVVLRTALLGGPPSADPAGLDGPDAIAADVPADVADLCRRCLAPDPADRPSAAEAAEALASAAGIELAPFPHAADPPPADADPRPPRADPATKILTAPEALGATEAEAAEARAAEAETEVVDAPAPPPAPAAPPPARDEPVPPGASGTTEAVPQEEATEVLDGPALPVAPAAASQPGATRAERRDPRAKALPSAAPHPSPPGALGGPMQDGRLPGGTPLGASGPGSGAAGEAHAGAAVPGDAGLGGGSARRPLIIVGVVVGALVLVGVLLAALAPDSSRSASPAPPRRGPASPQASPSASRTAAAVPCRVSYAINGSWPEGFQATVRITNLGDGALDGWRLAFTLPDGQRITQIWNGGQDADGAAVTVTAADWNRSIPPQGTVEFGFLGHRDGGTGRPERFTLNGTECRTG</sequence>
<dbReference type="Gene3D" id="3.30.200.20">
    <property type="entry name" value="Phosphorylase Kinase, domain 1"/>
    <property type="match status" value="1"/>
</dbReference>
<keyword evidence="2" id="KW-0723">Serine/threonine-protein kinase</keyword>
<feature type="region of interest" description="Disordered" evidence="7">
    <location>
        <begin position="263"/>
        <end position="285"/>
    </location>
</feature>
<dbReference type="Proteomes" id="UP001597063">
    <property type="component" value="Unassembled WGS sequence"/>
</dbReference>
<evidence type="ECO:0000256" key="4">
    <source>
        <dbReference type="ARBA" id="ARBA00022741"/>
    </source>
</evidence>
<protein>
    <recommendedName>
        <fullName evidence="1">non-specific serine/threonine protein kinase</fullName>
        <ecNumber evidence="1">2.7.11.1</ecNumber>
    </recommendedName>
</protein>
<keyword evidence="4" id="KW-0547">Nucleotide-binding</keyword>
<dbReference type="SUPFAM" id="SSF56112">
    <property type="entry name" value="Protein kinase-like (PK-like)"/>
    <property type="match status" value="1"/>
</dbReference>
<gene>
    <name evidence="11" type="ORF">ACFQZM_30560</name>
</gene>
<feature type="region of interest" description="Disordered" evidence="7">
    <location>
        <begin position="470"/>
        <end position="496"/>
    </location>
</feature>
<keyword evidence="8" id="KW-0812">Transmembrane</keyword>
<dbReference type="PANTHER" id="PTHR43289">
    <property type="entry name" value="MITOGEN-ACTIVATED PROTEIN KINASE KINASE KINASE 20-RELATED"/>
    <property type="match status" value="1"/>
</dbReference>
<dbReference type="EC" id="2.7.11.1" evidence="1"/>